<dbReference type="EMBL" id="MWWX01000005">
    <property type="protein sequence ID" value="OZG62531.1"/>
    <property type="molecule type" value="Genomic_DNA"/>
</dbReference>
<comment type="caution">
    <text evidence="2">The sequence shown here is derived from an EMBL/GenBank/DDBJ whole genome shotgun (WGS) entry which is preliminary data.</text>
</comment>
<protein>
    <recommendedName>
        <fullName evidence="1">Antitoxin VbhA domain-containing protein</fullName>
    </recommendedName>
</protein>
<dbReference type="CDD" id="cd11586">
    <property type="entry name" value="VbhA_like"/>
    <property type="match status" value="1"/>
</dbReference>
<dbReference type="Gene3D" id="1.10.8.1050">
    <property type="entry name" value="Antitoxin VbhA-like"/>
    <property type="match status" value="1"/>
</dbReference>
<dbReference type="RefSeq" id="WP_072724195.1">
    <property type="nucleotide sequence ID" value="NZ_BDIS01000005.1"/>
</dbReference>
<sequence length="61" mass="6747">MTVDEARRRAENLSLAVHSSEMEGGMVSSEFLRDAKDYVNGLIDEDGLVARTRARYGLTSV</sequence>
<dbReference type="STRING" id="1603886.GCA_001895165_00490"/>
<dbReference type="Pfam" id="PF18495">
    <property type="entry name" value="VbhA"/>
    <property type="match status" value="1"/>
</dbReference>
<keyword evidence="3" id="KW-1185">Reference proteome</keyword>
<name>A0A261FTK6_9BIFI</name>
<dbReference type="OrthoDB" id="3235661at2"/>
<dbReference type="AlphaFoldDB" id="A0A261FTK6"/>
<accession>A0A261FTK6</accession>
<dbReference type="Proteomes" id="UP000216352">
    <property type="component" value="Unassembled WGS sequence"/>
</dbReference>
<proteinExistence type="predicted"/>
<dbReference type="InterPro" id="IPR043038">
    <property type="entry name" value="VbhA_sf"/>
</dbReference>
<evidence type="ECO:0000313" key="3">
    <source>
        <dbReference type="Proteomes" id="UP000216352"/>
    </source>
</evidence>
<organism evidence="2 3">
    <name type="scientific">Bifidobacterium lemurum</name>
    <dbReference type="NCBI Taxonomy" id="1603886"/>
    <lineage>
        <taxon>Bacteria</taxon>
        <taxon>Bacillati</taxon>
        <taxon>Actinomycetota</taxon>
        <taxon>Actinomycetes</taxon>
        <taxon>Bifidobacteriales</taxon>
        <taxon>Bifidobacteriaceae</taxon>
        <taxon>Bifidobacterium</taxon>
    </lineage>
</organism>
<reference evidence="2 3" key="1">
    <citation type="journal article" date="2017" name="BMC Genomics">
        <title>Comparative genomic and phylogenomic analyses of the Bifidobacteriaceae family.</title>
        <authorList>
            <person name="Lugli G.A."/>
            <person name="Milani C."/>
            <person name="Turroni F."/>
            <person name="Duranti S."/>
            <person name="Mancabelli L."/>
            <person name="Mangifesta M."/>
            <person name="Ferrario C."/>
            <person name="Modesto M."/>
            <person name="Mattarelli P."/>
            <person name="Jiri K."/>
            <person name="van Sinderen D."/>
            <person name="Ventura M."/>
        </authorList>
    </citation>
    <scope>NUCLEOTIDE SEQUENCE [LARGE SCALE GENOMIC DNA]</scope>
    <source>
        <strain evidence="2 3">DSM 28807</strain>
    </source>
</reference>
<dbReference type="InterPro" id="IPR041535">
    <property type="entry name" value="VbhA"/>
</dbReference>
<dbReference type="InterPro" id="IPR033788">
    <property type="entry name" value="VbhA-like"/>
</dbReference>
<feature type="domain" description="Antitoxin VbhA" evidence="1">
    <location>
        <begin position="9"/>
        <end position="55"/>
    </location>
</feature>
<evidence type="ECO:0000259" key="1">
    <source>
        <dbReference type="Pfam" id="PF18495"/>
    </source>
</evidence>
<evidence type="ECO:0000313" key="2">
    <source>
        <dbReference type="EMBL" id="OZG62531.1"/>
    </source>
</evidence>
<gene>
    <name evidence="2" type="ORF">BLEM_1077</name>
</gene>